<accession>A0A0A9TFL4</accession>
<name>A0A0A9TFL4_ARUDO</name>
<protein>
    <submittedName>
        <fullName evidence="1">Uncharacterized protein</fullName>
    </submittedName>
</protein>
<reference evidence="1" key="1">
    <citation type="submission" date="2014-09" db="EMBL/GenBank/DDBJ databases">
        <authorList>
            <person name="Magalhaes I.L.F."/>
            <person name="Oliveira U."/>
            <person name="Santos F.R."/>
            <person name="Vidigal T.H.D.A."/>
            <person name="Brescovit A.D."/>
            <person name="Santos A.J."/>
        </authorList>
    </citation>
    <scope>NUCLEOTIDE SEQUENCE</scope>
    <source>
        <tissue evidence="1">Shoot tissue taken approximately 20 cm above the soil surface</tissue>
    </source>
</reference>
<proteinExistence type="predicted"/>
<reference evidence="1" key="2">
    <citation type="journal article" date="2015" name="Data Brief">
        <title>Shoot transcriptome of the giant reed, Arundo donax.</title>
        <authorList>
            <person name="Barrero R.A."/>
            <person name="Guerrero F.D."/>
            <person name="Moolhuijzen P."/>
            <person name="Goolsby J.A."/>
            <person name="Tidwell J."/>
            <person name="Bellgard S.E."/>
            <person name="Bellgard M.I."/>
        </authorList>
    </citation>
    <scope>NUCLEOTIDE SEQUENCE</scope>
    <source>
        <tissue evidence="1">Shoot tissue taken approximately 20 cm above the soil surface</tissue>
    </source>
</reference>
<dbReference type="EMBL" id="GBRH01245914">
    <property type="protein sequence ID" value="JAD51981.1"/>
    <property type="molecule type" value="Transcribed_RNA"/>
</dbReference>
<sequence length="54" mass="6021">MATTDSSKSTRTVITCFLLPLRPPCISDAVSDQLHLHTPRATKKMKPTRMWPGP</sequence>
<organism evidence="1">
    <name type="scientific">Arundo donax</name>
    <name type="common">Giant reed</name>
    <name type="synonym">Donax arundinaceus</name>
    <dbReference type="NCBI Taxonomy" id="35708"/>
    <lineage>
        <taxon>Eukaryota</taxon>
        <taxon>Viridiplantae</taxon>
        <taxon>Streptophyta</taxon>
        <taxon>Embryophyta</taxon>
        <taxon>Tracheophyta</taxon>
        <taxon>Spermatophyta</taxon>
        <taxon>Magnoliopsida</taxon>
        <taxon>Liliopsida</taxon>
        <taxon>Poales</taxon>
        <taxon>Poaceae</taxon>
        <taxon>PACMAD clade</taxon>
        <taxon>Arundinoideae</taxon>
        <taxon>Arundineae</taxon>
        <taxon>Arundo</taxon>
    </lineage>
</organism>
<dbReference type="AlphaFoldDB" id="A0A0A9TFL4"/>
<evidence type="ECO:0000313" key="1">
    <source>
        <dbReference type="EMBL" id="JAD51981.1"/>
    </source>
</evidence>